<dbReference type="Proteomes" id="UP001168821">
    <property type="component" value="Unassembled WGS sequence"/>
</dbReference>
<organism evidence="1 2">
    <name type="scientific">Zophobas morio</name>
    <dbReference type="NCBI Taxonomy" id="2755281"/>
    <lineage>
        <taxon>Eukaryota</taxon>
        <taxon>Metazoa</taxon>
        <taxon>Ecdysozoa</taxon>
        <taxon>Arthropoda</taxon>
        <taxon>Hexapoda</taxon>
        <taxon>Insecta</taxon>
        <taxon>Pterygota</taxon>
        <taxon>Neoptera</taxon>
        <taxon>Endopterygota</taxon>
        <taxon>Coleoptera</taxon>
        <taxon>Polyphaga</taxon>
        <taxon>Cucujiformia</taxon>
        <taxon>Tenebrionidae</taxon>
        <taxon>Zophobas</taxon>
    </lineage>
</organism>
<accession>A0AA38MGK8</accession>
<keyword evidence="2" id="KW-1185">Reference proteome</keyword>
<name>A0AA38MGK8_9CUCU</name>
<sequence>MEATERGQESTIEDNEIFDLTGLFETHSAKHTLNNHQKQLSEALPSKSKVSVGQIDTNSGNAEITCAVCGEKTTYKEFDKHKNTKIHRSKYATFRKKRKITPTEEKETGPSTTVAKSLSFQMEPQTQSLHDKRKVKETYHVRGGNPLPEQHHLYIVTLSTYFALKYCLSKDNRDFRISVINSDWNEFGDVVIEFYTYNSVDEIQAIQCKQVQTRSNILVPTLAAEMGKFSIKSRCDILMQLKNKKKKSYDKAYFKLFTVSSLQVNKDDVSKFVYNDDALRDWKNAEDKEKWKDNELKIPEYKRMHLLNTTDDSDDICIFKVVDKDNKQVFDDLNKFSMFTNQRKLEGLKRSIKLMLQNKFDNCGDVSQELINYVCTHFKQKQTCKKLSRNSFLLKIAELLLKPFLVSSENIAETRLTAWNEILMIFDLIIIRDQRGVAENIYKCFNYILRRETNFVENNGKLKIEKANISELGLSEVIFEKYEETIELTLAQAYLAMWKAKFIPLVLFVNDENELKTISNIITFLHEEHITLKFIIITDLKIGATTFYENLKIFLNLKDLQGKETKTIFDSIQNRIKIKVCDTSVLLKEIIDYNPTFLEKISPDVLLNMLLEKYSFKYVDMSMDHDVIVDDPLVLSKEKVDLIHNSPSDDDGENQVENLSYVVNVKGNPIYLDVPPVL</sequence>
<reference evidence="1" key="1">
    <citation type="journal article" date="2023" name="G3 (Bethesda)">
        <title>Whole genome assemblies of Zophobas morio and Tenebrio molitor.</title>
        <authorList>
            <person name="Kaur S."/>
            <person name="Stinson S.A."/>
            <person name="diCenzo G.C."/>
        </authorList>
    </citation>
    <scope>NUCLEOTIDE SEQUENCE</scope>
    <source>
        <strain evidence="1">QUZm001</strain>
    </source>
</reference>
<evidence type="ECO:0000313" key="2">
    <source>
        <dbReference type="Proteomes" id="UP001168821"/>
    </source>
</evidence>
<dbReference type="AlphaFoldDB" id="A0AA38MGK8"/>
<proteinExistence type="predicted"/>
<comment type="caution">
    <text evidence="1">The sequence shown here is derived from an EMBL/GenBank/DDBJ whole genome shotgun (WGS) entry which is preliminary data.</text>
</comment>
<gene>
    <name evidence="1" type="ORF">Zmor_014579</name>
</gene>
<evidence type="ECO:0000313" key="1">
    <source>
        <dbReference type="EMBL" id="KAJ3655448.1"/>
    </source>
</evidence>
<protein>
    <submittedName>
        <fullName evidence="1">Uncharacterized protein</fullName>
    </submittedName>
</protein>
<dbReference type="EMBL" id="JALNTZ010000004">
    <property type="protein sequence ID" value="KAJ3655448.1"/>
    <property type="molecule type" value="Genomic_DNA"/>
</dbReference>